<dbReference type="InterPro" id="IPR019605">
    <property type="entry name" value="Misato_II_tubulin-like"/>
</dbReference>
<proteinExistence type="inferred from homology"/>
<dbReference type="InterPro" id="IPR029209">
    <property type="entry name" value="DML1/Misato_tubulin"/>
</dbReference>
<dbReference type="GO" id="GO:0007005">
    <property type="term" value="P:mitochondrion organization"/>
    <property type="evidence" value="ECO:0007669"/>
    <property type="project" value="InterPro"/>
</dbReference>
<dbReference type="InterPro" id="IPR013838">
    <property type="entry name" value="Beta-tubulin_BS"/>
</dbReference>
<evidence type="ECO:0000313" key="7">
    <source>
        <dbReference type="EMBL" id="KIK30030.1"/>
    </source>
</evidence>
<dbReference type="Proteomes" id="UP000054018">
    <property type="component" value="Unassembled WGS sequence"/>
</dbReference>
<gene>
    <name evidence="7" type="ORF">PISMIDRAFT_381753</name>
</gene>
<evidence type="ECO:0000256" key="2">
    <source>
        <dbReference type="ARBA" id="ARBA00004173"/>
    </source>
</evidence>
<dbReference type="InterPro" id="IPR049942">
    <property type="entry name" value="DML1/Misato"/>
</dbReference>
<evidence type="ECO:0000259" key="5">
    <source>
        <dbReference type="Pfam" id="PF10644"/>
    </source>
</evidence>
<dbReference type="PANTHER" id="PTHR13391">
    <property type="entry name" value="MITOCHONDRIAL DISTRIBUTION REGULATOR MISATO"/>
    <property type="match status" value="1"/>
</dbReference>
<feature type="domain" description="Misato Segment II tubulin-like" evidence="5">
    <location>
        <begin position="2"/>
        <end position="110"/>
    </location>
</feature>
<dbReference type="HOGENOM" id="CLU_022511_2_0_1"/>
<evidence type="ECO:0000256" key="4">
    <source>
        <dbReference type="ARBA" id="ARBA00023128"/>
    </source>
</evidence>
<dbReference type="SUPFAM" id="SSF52490">
    <property type="entry name" value="Tubulin nucleotide-binding domain-like"/>
    <property type="match status" value="1"/>
</dbReference>
<evidence type="ECO:0000256" key="1">
    <source>
        <dbReference type="ARBA" id="ARBA00003757"/>
    </source>
</evidence>
<evidence type="ECO:0008006" key="9">
    <source>
        <dbReference type="Google" id="ProtNLM"/>
    </source>
</evidence>
<reference evidence="8" key="2">
    <citation type="submission" date="2015-01" db="EMBL/GenBank/DDBJ databases">
        <title>Evolutionary Origins and Diversification of the Mycorrhizal Mutualists.</title>
        <authorList>
            <consortium name="DOE Joint Genome Institute"/>
            <consortium name="Mycorrhizal Genomics Consortium"/>
            <person name="Kohler A."/>
            <person name="Kuo A."/>
            <person name="Nagy L.G."/>
            <person name="Floudas D."/>
            <person name="Copeland A."/>
            <person name="Barry K.W."/>
            <person name="Cichocki N."/>
            <person name="Veneault-Fourrey C."/>
            <person name="LaButti K."/>
            <person name="Lindquist E.A."/>
            <person name="Lipzen A."/>
            <person name="Lundell T."/>
            <person name="Morin E."/>
            <person name="Murat C."/>
            <person name="Riley R."/>
            <person name="Ohm R."/>
            <person name="Sun H."/>
            <person name="Tunlid A."/>
            <person name="Henrissat B."/>
            <person name="Grigoriev I.V."/>
            <person name="Hibbett D.S."/>
            <person name="Martin F."/>
        </authorList>
    </citation>
    <scope>NUCLEOTIDE SEQUENCE [LARGE SCALE GENOMIC DNA]</scope>
    <source>
        <strain evidence="8">441</strain>
    </source>
</reference>
<dbReference type="Gene3D" id="3.40.50.1440">
    <property type="entry name" value="Tubulin/FtsZ, GTPase domain"/>
    <property type="match status" value="1"/>
</dbReference>
<protein>
    <recommendedName>
        <fullName evidence="9">Protein dml1</fullName>
    </recommendedName>
</protein>
<name>A0A0C9YY57_9AGAM</name>
<dbReference type="STRING" id="765257.A0A0C9YY57"/>
<evidence type="ECO:0000259" key="6">
    <source>
        <dbReference type="Pfam" id="PF14881"/>
    </source>
</evidence>
<keyword evidence="4" id="KW-0496">Mitochondrion</keyword>
<dbReference type="GO" id="GO:0005739">
    <property type="term" value="C:mitochondrion"/>
    <property type="evidence" value="ECO:0007669"/>
    <property type="project" value="UniProtKB-SubCell"/>
</dbReference>
<sequence length="499" mass="56963">MREILYIQAGSLSNYTGTHFWNTQESYFTYDEDDIPLVDNSISFKEGRDPHNHPTLCPRLLAFDHKSNFGALAKDQTTEEDASSVSTWRGEVLRHEQERVSQSEYHALLEAESESNAMDLDSNPPETKVRFWSDYSRVFFDPKSIQPVPDPRENIEGDWTASQELFRQYDKDVELMEGPMRLVIEECDNFQGVQMMHDTATFGGFSHAMLRSFREEHRKTSIMTFALLSEVMPNMAEIGYVPYTKRIINDSLCLEGLYELCNLTVPVLAPRYWKRPTGMPTFLIKPKNIYQSSGILSAIAESATLPLRLRGGLDDLHSYIGHLEWRRSVPFAQLRGSLLPVGRVTRVDIDDAIQLSSYSEERCTPYARRDVSRGFAEDDLSVYESLIETCELKHPLVLSHHACPYPIQSSFPDIFPDSRPQSIKLFSSMVTSPSTAVFFSQYATFVHDAVRRKDVTLTAMGFEDDDVRELANTLWEIVDSYDDTSKEEDGGVELGEDEE</sequence>
<evidence type="ECO:0000313" key="8">
    <source>
        <dbReference type="Proteomes" id="UP000054018"/>
    </source>
</evidence>
<dbReference type="Pfam" id="PF14881">
    <property type="entry name" value="Tubulin_3"/>
    <property type="match status" value="1"/>
</dbReference>
<comment type="similarity">
    <text evidence="3">Belongs to the misato family.</text>
</comment>
<comment type="subcellular location">
    <subcellularLocation>
        <location evidence="2">Mitochondrion</location>
    </subcellularLocation>
</comment>
<dbReference type="AlphaFoldDB" id="A0A0C9YY57"/>
<dbReference type="Pfam" id="PF10644">
    <property type="entry name" value="Misat_Tub_SegII"/>
    <property type="match status" value="1"/>
</dbReference>
<evidence type="ECO:0000256" key="3">
    <source>
        <dbReference type="ARBA" id="ARBA00008507"/>
    </source>
</evidence>
<dbReference type="EMBL" id="KN833687">
    <property type="protein sequence ID" value="KIK30030.1"/>
    <property type="molecule type" value="Genomic_DNA"/>
</dbReference>
<reference evidence="7 8" key="1">
    <citation type="submission" date="2014-04" db="EMBL/GenBank/DDBJ databases">
        <authorList>
            <consortium name="DOE Joint Genome Institute"/>
            <person name="Kuo A."/>
            <person name="Kohler A."/>
            <person name="Costa M.D."/>
            <person name="Nagy L.G."/>
            <person name="Floudas D."/>
            <person name="Copeland A."/>
            <person name="Barry K.W."/>
            <person name="Cichocki N."/>
            <person name="Veneault-Fourrey C."/>
            <person name="LaButti K."/>
            <person name="Lindquist E.A."/>
            <person name="Lipzen A."/>
            <person name="Lundell T."/>
            <person name="Morin E."/>
            <person name="Murat C."/>
            <person name="Sun H."/>
            <person name="Tunlid A."/>
            <person name="Henrissat B."/>
            <person name="Grigoriev I.V."/>
            <person name="Hibbett D.S."/>
            <person name="Martin F."/>
            <person name="Nordberg H.P."/>
            <person name="Cantor M.N."/>
            <person name="Hua S.X."/>
        </authorList>
    </citation>
    <scope>NUCLEOTIDE SEQUENCE [LARGE SCALE GENOMIC DNA]</scope>
    <source>
        <strain evidence="7 8">441</strain>
    </source>
</reference>
<organism evidence="7 8">
    <name type="scientific">Pisolithus microcarpus 441</name>
    <dbReference type="NCBI Taxonomy" id="765257"/>
    <lineage>
        <taxon>Eukaryota</taxon>
        <taxon>Fungi</taxon>
        <taxon>Dikarya</taxon>
        <taxon>Basidiomycota</taxon>
        <taxon>Agaricomycotina</taxon>
        <taxon>Agaricomycetes</taxon>
        <taxon>Agaricomycetidae</taxon>
        <taxon>Boletales</taxon>
        <taxon>Sclerodermatineae</taxon>
        <taxon>Pisolithaceae</taxon>
        <taxon>Pisolithus</taxon>
    </lineage>
</organism>
<feature type="domain" description="DML1/Misato tubulin" evidence="6">
    <location>
        <begin position="127"/>
        <end position="309"/>
    </location>
</feature>
<accession>A0A0C9YY57</accession>
<comment type="function">
    <text evidence="1">Involved in the partitioning of the mitochondrial organelle and mitochondrial DNA (mtDNA) inheritance.</text>
</comment>
<keyword evidence="8" id="KW-1185">Reference proteome</keyword>
<dbReference type="OrthoDB" id="271881at2759"/>
<dbReference type="InterPro" id="IPR036525">
    <property type="entry name" value="Tubulin/FtsZ_GTPase_sf"/>
</dbReference>
<dbReference type="PROSITE" id="PS00228">
    <property type="entry name" value="TUBULIN_B_AUTOREG"/>
    <property type="match status" value="1"/>
</dbReference>
<dbReference type="PANTHER" id="PTHR13391:SF0">
    <property type="entry name" value="PROTEIN MISATO HOMOLOG 1"/>
    <property type="match status" value="1"/>
</dbReference>